<dbReference type="InterPro" id="IPR007607">
    <property type="entry name" value="BacA/B"/>
</dbReference>
<sequence>MNLSGNITIYGEIRGSVSTHGSVQLAKDGKIFGDVKATAIQMNGYVEGDIYINGTAELLSNCELVGDLRYKVLNIQDGAQFSGRCEIINSEVDSD</sequence>
<evidence type="ECO:0000313" key="1">
    <source>
        <dbReference type="EMBL" id="SUZ65221.1"/>
    </source>
</evidence>
<organism evidence="1">
    <name type="scientific">marine metagenome</name>
    <dbReference type="NCBI Taxonomy" id="408172"/>
    <lineage>
        <taxon>unclassified sequences</taxon>
        <taxon>metagenomes</taxon>
        <taxon>ecological metagenomes</taxon>
    </lineage>
</organism>
<accession>A0A381PDZ0</accession>
<evidence type="ECO:0008006" key="2">
    <source>
        <dbReference type="Google" id="ProtNLM"/>
    </source>
</evidence>
<reference evidence="1" key="1">
    <citation type="submission" date="2018-05" db="EMBL/GenBank/DDBJ databases">
        <authorList>
            <person name="Lanie J.A."/>
            <person name="Ng W.-L."/>
            <person name="Kazmierczak K.M."/>
            <person name="Andrzejewski T.M."/>
            <person name="Davidsen T.M."/>
            <person name="Wayne K.J."/>
            <person name="Tettelin H."/>
            <person name="Glass J.I."/>
            <person name="Rusch D."/>
            <person name="Podicherti R."/>
            <person name="Tsui H.-C.T."/>
            <person name="Winkler M.E."/>
        </authorList>
    </citation>
    <scope>NUCLEOTIDE SEQUENCE</scope>
</reference>
<gene>
    <name evidence="1" type="ORF">METZ01_LOCUS18075</name>
</gene>
<name>A0A381PDZ0_9ZZZZ</name>
<proteinExistence type="predicted"/>
<dbReference type="Pfam" id="PF04519">
    <property type="entry name" value="Bactofilin"/>
    <property type="match status" value="1"/>
</dbReference>
<dbReference type="PANTHER" id="PTHR35024:SF4">
    <property type="entry name" value="POLYMER-FORMING CYTOSKELETAL PROTEIN"/>
    <property type="match status" value="1"/>
</dbReference>
<dbReference type="AlphaFoldDB" id="A0A381PDZ0"/>
<dbReference type="PANTHER" id="PTHR35024">
    <property type="entry name" value="HYPOTHETICAL CYTOSOLIC PROTEIN"/>
    <property type="match status" value="1"/>
</dbReference>
<dbReference type="EMBL" id="UINC01000953">
    <property type="protein sequence ID" value="SUZ65221.1"/>
    <property type="molecule type" value="Genomic_DNA"/>
</dbReference>
<protein>
    <recommendedName>
        <fullName evidence="2">Cell shape determination protein CcmA</fullName>
    </recommendedName>
</protein>